<organism evidence="2 3">
    <name type="scientific">Polarella glacialis</name>
    <name type="common">Dinoflagellate</name>
    <dbReference type="NCBI Taxonomy" id="89957"/>
    <lineage>
        <taxon>Eukaryota</taxon>
        <taxon>Sar</taxon>
        <taxon>Alveolata</taxon>
        <taxon>Dinophyceae</taxon>
        <taxon>Suessiales</taxon>
        <taxon>Suessiaceae</taxon>
        <taxon>Polarella</taxon>
    </lineage>
</organism>
<dbReference type="EMBL" id="CAJNNV010029282">
    <property type="protein sequence ID" value="CAE8627884.1"/>
    <property type="molecule type" value="Genomic_DNA"/>
</dbReference>
<dbReference type="Proteomes" id="UP000654075">
    <property type="component" value="Unassembled WGS sequence"/>
</dbReference>
<name>A0A813IGX2_POLGL</name>
<comment type="caution">
    <text evidence="2">The sequence shown here is derived from an EMBL/GenBank/DDBJ whole genome shotgun (WGS) entry which is preliminary data.</text>
</comment>
<evidence type="ECO:0000313" key="3">
    <source>
        <dbReference type="Proteomes" id="UP000626109"/>
    </source>
</evidence>
<evidence type="ECO:0000313" key="1">
    <source>
        <dbReference type="EMBL" id="CAE8627884.1"/>
    </source>
</evidence>
<dbReference type="Proteomes" id="UP000626109">
    <property type="component" value="Unassembled WGS sequence"/>
</dbReference>
<reference evidence="2" key="1">
    <citation type="submission" date="2021-02" db="EMBL/GenBank/DDBJ databases">
        <authorList>
            <person name="Dougan E. K."/>
            <person name="Rhodes N."/>
            <person name="Thang M."/>
            <person name="Chan C."/>
        </authorList>
    </citation>
    <scope>NUCLEOTIDE SEQUENCE</scope>
</reference>
<dbReference type="EMBL" id="CAJNNW010011064">
    <property type="protein sequence ID" value="CAE8652736.1"/>
    <property type="molecule type" value="Genomic_DNA"/>
</dbReference>
<protein>
    <submittedName>
        <fullName evidence="2">Uncharacterized protein</fullName>
    </submittedName>
</protein>
<gene>
    <name evidence="1" type="ORF">PGLA1383_LOCUS44610</name>
    <name evidence="2" type="ORF">PGLA2088_LOCUS9931</name>
</gene>
<keyword evidence="4" id="KW-1185">Reference proteome</keyword>
<accession>A0A813IGX2</accession>
<dbReference type="AlphaFoldDB" id="A0A813IGX2"/>
<dbReference type="OrthoDB" id="46161at2759"/>
<evidence type="ECO:0000313" key="2">
    <source>
        <dbReference type="EMBL" id="CAE8652736.1"/>
    </source>
</evidence>
<proteinExistence type="predicted"/>
<evidence type="ECO:0000313" key="4">
    <source>
        <dbReference type="Proteomes" id="UP000654075"/>
    </source>
</evidence>
<sequence length="272" mass="28548">MGTLRASGSVNFKAEGWDDDDNDEGSSYTQIMSYSLSGLDPTCSTAAVAGVENACGFHLHEGQDCSNATLVGGHFYNLATVADDPWANIAYRAMGGKAVAGVSVATGLLINRGDRVACSPVRVVPQPILRADAYVRFPFYDGPYVTTGSVVFDKLGKKADGVQGLSYNLSGIDPTCGQADIMGVADACGITLHVGTDCSTVSRIGGYYWNQATSRVNPWINVMYTAFAHLIHADTSAVAVPVQTCLTLQDLTGRVLVIHDAKGAGIACSPIQ</sequence>